<gene>
    <name evidence="7" type="primary">LOC101396394</name>
</gene>
<evidence type="ECO:0000256" key="2">
    <source>
        <dbReference type="ARBA" id="ARBA00022525"/>
    </source>
</evidence>
<evidence type="ECO:0000256" key="4">
    <source>
        <dbReference type="ARBA" id="ARBA00038364"/>
    </source>
</evidence>
<dbReference type="InterPro" id="IPR016126">
    <property type="entry name" value="Secretoglobin"/>
</dbReference>
<dbReference type="InterPro" id="IPR035960">
    <property type="entry name" value="Secretoglobin_sf"/>
</dbReference>
<feature type="chain" id="PRO_5046925688" evidence="5">
    <location>
        <begin position="22"/>
        <end position="97"/>
    </location>
</feature>
<accession>A0ABM1DA43</accession>
<dbReference type="CDD" id="cd00633">
    <property type="entry name" value="Secretoglobin"/>
    <property type="match status" value="1"/>
</dbReference>
<evidence type="ECO:0000313" key="7">
    <source>
        <dbReference type="RefSeq" id="XP_014648674.1"/>
    </source>
</evidence>
<feature type="signal peptide" evidence="5">
    <location>
        <begin position="1"/>
        <end position="21"/>
    </location>
</feature>
<evidence type="ECO:0000256" key="5">
    <source>
        <dbReference type="SAM" id="SignalP"/>
    </source>
</evidence>
<keyword evidence="6" id="KW-1185">Reference proteome</keyword>
<keyword evidence="2" id="KW-0964">Secreted</keyword>
<reference evidence="7" key="1">
    <citation type="submission" date="2025-08" db="UniProtKB">
        <authorList>
            <consortium name="RefSeq"/>
        </authorList>
    </citation>
    <scope>IDENTIFICATION</scope>
</reference>
<comment type="similarity">
    <text evidence="4">Belongs to the secretoglobin family. Lipophilin subfamily.</text>
</comment>
<dbReference type="GeneID" id="101396394"/>
<dbReference type="RefSeq" id="XP_014648674.1">
    <property type="nucleotide sequence ID" value="XM_014793188.1"/>
</dbReference>
<dbReference type="PROSITE" id="PS51311">
    <property type="entry name" value="SCGB"/>
    <property type="match status" value="1"/>
</dbReference>
<comment type="subcellular location">
    <subcellularLocation>
        <location evidence="1">Secreted</location>
    </subcellularLocation>
</comment>
<evidence type="ECO:0000256" key="1">
    <source>
        <dbReference type="ARBA" id="ARBA00004613"/>
    </source>
</evidence>
<sequence>MRLSLSVLLVTLVLCCYEANAVVCPAVLTDFTAFLFLKEPAYKIELKRFPAPPEAYEAKLEVKRCTDKISFGNRVLISKALGKIVLKCAYNDIASLL</sequence>
<dbReference type="PANTHER" id="PTHR11332:SF6">
    <property type="entry name" value="SECRETOGLOBIN FAMILY 1D MEMBER 4"/>
    <property type="match status" value="1"/>
</dbReference>
<dbReference type="PANTHER" id="PTHR11332">
    <property type="entry name" value="SECRETOGLOBIN FAMILY 1D"/>
    <property type="match status" value="1"/>
</dbReference>
<keyword evidence="3 5" id="KW-0732">Signal</keyword>
<evidence type="ECO:0000313" key="6">
    <source>
        <dbReference type="Proteomes" id="UP000694910"/>
    </source>
</evidence>
<dbReference type="Pfam" id="PF01099">
    <property type="entry name" value="Uteroglobin"/>
    <property type="match status" value="1"/>
</dbReference>
<protein>
    <submittedName>
        <fullName evidence="7">Secretoglobin family 1D member 2-like</fullName>
    </submittedName>
</protein>
<name>A0ABM1DA43_CERSS</name>
<proteinExistence type="inferred from homology"/>
<organism evidence="6 7">
    <name type="scientific">Ceratotherium simum simum</name>
    <name type="common">Southern white rhinoceros</name>
    <dbReference type="NCBI Taxonomy" id="73337"/>
    <lineage>
        <taxon>Eukaryota</taxon>
        <taxon>Metazoa</taxon>
        <taxon>Chordata</taxon>
        <taxon>Craniata</taxon>
        <taxon>Vertebrata</taxon>
        <taxon>Euteleostomi</taxon>
        <taxon>Mammalia</taxon>
        <taxon>Eutheria</taxon>
        <taxon>Laurasiatheria</taxon>
        <taxon>Perissodactyla</taxon>
        <taxon>Rhinocerotidae</taxon>
        <taxon>Ceratotherium</taxon>
    </lineage>
</organism>
<evidence type="ECO:0000256" key="3">
    <source>
        <dbReference type="ARBA" id="ARBA00022729"/>
    </source>
</evidence>
<dbReference type="Proteomes" id="UP000694910">
    <property type="component" value="Unplaced"/>
</dbReference>
<dbReference type="SUPFAM" id="SSF48201">
    <property type="entry name" value="Uteroglobin-like"/>
    <property type="match status" value="1"/>
</dbReference>